<reference evidence="14 15" key="1">
    <citation type="submission" date="2019-06" db="EMBL/GenBank/DDBJ databases">
        <title>Whole genome sequence for Cellvibrionaceae sp. R142.</title>
        <authorList>
            <person name="Wang G."/>
        </authorList>
    </citation>
    <scope>NUCLEOTIDE SEQUENCE [LARGE SCALE GENOMIC DNA]</scope>
    <source>
        <strain evidence="14 15">R142</strain>
    </source>
</reference>
<comment type="function">
    <text evidence="1">Membrane-anchoring subunit of succinate dehydrogenase (SDH).</text>
</comment>
<feature type="binding site" description="axial binding residue" evidence="12">
    <location>
        <position position="80"/>
    </location>
    <ligand>
        <name>heme</name>
        <dbReference type="ChEBI" id="CHEBI:30413"/>
        <note>ligand shared with second transmembrane subunit</note>
    </ligand>
    <ligandPart>
        <name>Fe</name>
        <dbReference type="ChEBI" id="CHEBI:18248"/>
    </ligandPart>
</feature>
<dbReference type="InterPro" id="IPR034804">
    <property type="entry name" value="SQR/QFR_C/D"/>
</dbReference>
<dbReference type="AlphaFoldDB" id="A0A545TNR8"/>
<evidence type="ECO:0000256" key="9">
    <source>
        <dbReference type="ARBA" id="ARBA00023004"/>
    </source>
</evidence>
<evidence type="ECO:0000256" key="10">
    <source>
        <dbReference type="ARBA" id="ARBA00023136"/>
    </source>
</evidence>
<dbReference type="Pfam" id="PF01127">
    <property type="entry name" value="Sdh_cyt"/>
    <property type="match status" value="1"/>
</dbReference>
<accession>A0A545TNR8</accession>
<evidence type="ECO:0000256" key="11">
    <source>
        <dbReference type="ARBA" id="ARBA00025912"/>
    </source>
</evidence>
<proteinExistence type="inferred from homology"/>
<dbReference type="EMBL" id="VHSG01000012">
    <property type="protein sequence ID" value="TQV78856.1"/>
    <property type="molecule type" value="Genomic_DNA"/>
</dbReference>
<organism evidence="14 15">
    <name type="scientific">Exilibacterium tricleocarpae</name>
    <dbReference type="NCBI Taxonomy" id="2591008"/>
    <lineage>
        <taxon>Bacteria</taxon>
        <taxon>Pseudomonadati</taxon>
        <taxon>Pseudomonadota</taxon>
        <taxon>Gammaproteobacteria</taxon>
        <taxon>Cellvibrionales</taxon>
        <taxon>Cellvibrionaceae</taxon>
        <taxon>Exilibacterium</taxon>
    </lineage>
</organism>
<evidence type="ECO:0000256" key="4">
    <source>
        <dbReference type="ARBA" id="ARBA00020076"/>
    </source>
</evidence>
<evidence type="ECO:0000256" key="5">
    <source>
        <dbReference type="ARBA" id="ARBA00022617"/>
    </source>
</evidence>
<dbReference type="InterPro" id="IPR014314">
    <property type="entry name" value="Succ_DH_cytb556"/>
</dbReference>
<dbReference type="NCBIfam" id="TIGR02970">
    <property type="entry name" value="succ_dehyd_cytB"/>
    <property type="match status" value="1"/>
</dbReference>
<dbReference type="Gene3D" id="1.20.1300.10">
    <property type="entry name" value="Fumarate reductase/succinate dehydrogenase, transmembrane subunit"/>
    <property type="match status" value="1"/>
</dbReference>
<evidence type="ECO:0000313" key="14">
    <source>
        <dbReference type="EMBL" id="TQV78856.1"/>
    </source>
</evidence>
<dbReference type="PANTHER" id="PTHR10978:SF5">
    <property type="entry name" value="SUCCINATE DEHYDROGENASE CYTOCHROME B560 SUBUNIT, MITOCHONDRIAL"/>
    <property type="match status" value="1"/>
</dbReference>
<evidence type="ECO:0000256" key="3">
    <source>
        <dbReference type="ARBA" id="ARBA00007244"/>
    </source>
</evidence>
<dbReference type="PANTHER" id="PTHR10978">
    <property type="entry name" value="SUCCINATE DEHYDROGENASE CYTOCHROME B560 SUBUNIT"/>
    <property type="match status" value="1"/>
</dbReference>
<dbReference type="Proteomes" id="UP000319732">
    <property type="component" value="Unassembled WGS sequence"/>
</dbReference>
<dbReference type="OrthoDB" id="9799441at2"/>
<comment type="caution">
    <text evidence="14">The sequence shown here is derived from an EMBL/GenBank/DDBJ whole genome shotgun (WGS) entry which is preliminary data.</text>
</comment>
<dbReference type="InterPro" id="IPR000701">
    <property type="entry name" value="SuccDH_FuR_B_TM-su"/>
</dbReference>
<dbReference type="CDD" id="cd03499">
    <property type="entry name" value="SQR_TypeC_SdhC"/>
    <property type="match status" value="1"/>
</dbReference>
<keyword evidence="15" id="KW-1185">Reference proteome</keyword>
<dbReference type="PIRSF" id="PIRSF000178">
    <property type="entry name" value="SDH_cyt_b560"/>
    <property type="match status" value="1"/>
</dbReference>
<gene>
    <name evidence="14" type="primary">sdhC</name>
    <name evidence="14" type="ORF">FKG94_12620</name>
</gene>
<comment type="subcellular location">
    <subcellularLocation>
        <location evidence="2">Membrane</location>
        <topology evidence="2">Multi-pass membrane protein</topology>
    </subcellularLocation>
</comment>
<feature type="transmembrane region" description="Helical" evidence="13">
    <location>
        <begin position="104"/>
        <end position="123"/>
    </location>
</feature>
<keyword evidence="5 12" id="KW-0349">Heme</keyword>
<evidence type="ECO:0000256" key="7">
    <source>
        <dbReference type="ARBA" id="ARBA00022723"/>
    </source>
</evidence>
<dbReference type="GO" id="GO:0046872">
    <property type="term" value="F:metal ion binding"/>
    <property type="evidence" value="ECO:0007669"/>
    <property type="project" value="UniProtKB-KW"/>
</dbReference>
<evidence type="ECO:0000256" key="13">
    <source>
        <dbReference type="SAM" id="Phobius"/>
    </source>
</evidence>
<comment type="similarity">
    <text evidence="3">Belongs to the cytochrome b560 family.</text>
</comment>
<comment type="cofactor">
    <cofactor evidence="12">
        <name>heme</name>
        <dbReference type="ChEBI" id="CHEBI:30413"/>
    </cofactor>
    <text evidence="12">The heme is bound between the two transmembrane subunits.</text>
</comment>
<evidence type="ECO:0000256" key="8">
    <source>
        <dbReference type="ARBA" id="ARBA00022989"/>
    </source>
</evidence>
<evidence type="ECO:0000256" key="2">
    <source>
        <dbReference type="ARBA" id="ARBA00004141"/>
    </source>
</evidence>
<feature type="transmembrane region" description="Helical" evidence="13">
    <location>
        <begin position="64"/>
        <end position="83"/>
    </location>
</feature>
<dbReference type="SUPFAM" id="SSF81343">
    <property type="entry name" value="Fumarate reductase respiratory complex transmembrane subunits"/>
    <property type="match status" value="1"/>
</dbReference>
<dbReference type="PROSITE" id="PS01000">
    <property type="entry name" value="SDH_CYT_1"/>
    <property type="match status" value="1"/>
</dbReference>
<dbReference type="RefSeq" id="WP_142904691.1">
    <property type="nucleotide sequence ID" value="NZ_ML660093.1"/>
</dbReference>
<dbReference type="GO" id="GO:0006099">
    <property type="term" value="P:tricarboxylic acid cycle"/>
    <property type="evidence" value="ECO:0007669"/>
    <property type="project" value="InterPro"/>
</dbReference>
<evidence type="ECO:0000256" key="12">
    <source>
        <dbReference type="PIRSR" id="PIRSR000178-1"/>
    </source>
</evidence>
<keyword evidence="8 13" id="KW-1133">Transmembrane helix</keyword>
<keyword evidence="10 13" id="KW-0472">Membrane</keyword>
<evidence type="ECO:0000256" key="1">
    <source>
        <dbReference type="ARBA" id="ARBA00004050"/>
    </source>
</evidence>
<protein>
    <recommendedName>
        <fullName evidence="4">Succinate dehydrogenase cytochrome b556 subunit</fullName>
    </recommendedName>
</protein>
<keyword evidence="9 12" id="KW-0408">Iron</keyword>
<name>A0A545TNR8_9GAMM</name>
<dbReference type="PROSITE" id="PS01001">
    <property type="entry name" value="SDH_CYT_2"/>
    <property type="match status" value="1"/>
</dbReference>
<dbReference type="GO" id="GO:0005886">
    <property type="term" value="C:plasma membrane"/>
    <property type="evidence" value="ECO:0007669"/>
    <property type="project" value="TreeGrafter"/>
</dbReference>
<comment type="subunit">
    <text evidence="11">Part of an enzyme complex containing four subunits: a flavoprotein, an iron-sulfur protein, plus two membrane-anchoring proteins, SdhC and SdhD. The complex can form homotrimers.</text>
</comment>
<feature type="transmembrane region" description="Helical" evidence="13">
    <location>
        <begin position="21"/>
        <end position="44"/>
    </location>
</feature>
<dbReference type="InterPro" id="IPR018495">
    <property type="entry name" value="Succ_DH_cyt_bsu_CS"/>
</dbReference>
<evidence type="ECO:0000313" key="15">
    <source>
        <dbReference type="Proteomes" id="UP000319732"/>
    </source>
</evidence>
<dbReference type="GO" id="GO:0009055">
    <property type="term" value="F:electron transfer activity"/>
    <property type="evidence" value="ECO:0007669"/>
    <property type="project" value="InterPro"/>
</dbReference>
<evidence type="ECO:0000256" key="6">
    <source>
        <dbReference type="ARBA" id="ARBA00022692"/>
    </source>
</evidence>
<sequence length="124" mass="13208">MNNKRPVNLDISTIHLPITAFVSILHRISGVILFAAVALLLWLLDASLASAESFAALQALLGEPWAQAVLWATLAALAYHAVAGVRHLIMDIGIGESLEGGRTGAKLVIFFAVILIALAGVWVW</sequence>
<keyword evidence="7 12" id="KW-0479">Metal-binding</keyword>
<keyword evidence="6 13" id="KW-0812">Transmembrane</keyword>